<protein>
    <recommendedName>
        <fullName evidence="3">Core-binding (CB) domain-containing protein</fullName>
    </recommendedName>
</protein>
<organism evidence="4">
    <name type="scientific">Mycobacterium sp. (strain MCS)</name>
    <dbReference type="NCBI Taxonomy" id="164756"/>
    <lineage>
        <taxon>Bacteria</taxon>
        <taxon>Bacillati</taxon>
        <taxon>Actinomycetota</taxon>
        <taxon>Actinomycetes</taxon>
        <taxon>Mycobacteriales</taxon>
        <taxon>Mycobacteriaceae</taxon>
        <taxon>Mycobacterium</taxon>
    </lineage>
</organism>
<sequence length="316" mass="34775">MTRKDGTGYVQVLYRLDGRQTSMSFEDLKSATKFKKLADRFGPAKALEVIGTDPELSTMTVGEWLEHHITHLTGVRKSTLYDYRSYAQKDIGPVLGGLPLAALSRDDVASWMQTLADKGASGKTIANKHGFLSSALNAAVRAGRIPSNPASGHRLPTSERREMVCLSRGDSDMWDDEAIDTERQREQDHAALARLLQARGESHAAAIVAVSYYSDVCVDNWNGGQYEACLAVPAELYAQAGSEFRDAIDQPCQAIVGEDCYRSLNISVRRSPVEPEWIATIVNAIDRRWVASERVDIEALGPAQWPSNSVQLVHRG</sequence>
<dbReference type="KEGG" id="mmc:Mmcs_1616"/>
<dbReference type="InterPro" id="IPR044068">
    <property type="entry name" value="CB"/>
</dbReference>
<reference evidence="4" key="1">
    <citation type="submission" date="2006-06" db="EMBL/GenBank/DDBJ databases">
        <title>Complete sequence of chromosome of Mycobacterium sp. MCS.</title>
        <authorList>
            <consortium name="US DOE Joint Genome Institute"/>
            <person name="Copeland A."/>
            <person name="Lucas S."/>
            <person name="Lapidus A."/>
            <person name="Barry K."/>
            <person name="Detter J.C."/>
            <person name="Glavina del Rio T."/>
            <person name="Hammon N."/>
            <person name="Israni S."/>
            <person name="Dalin E."/>
            <person name="Tice H."/>
            <person name="Pitluck S."/>
            <person name="Martinez M."/>
            <person name="Schmutz J."/>
            <person name="Larimer F."/>
            <person name="Land M."/>
            <person name="Hauser L."/>
            <person name="Kyrpides N."/>
            <person name="Kim E."/>
            <person name="Miller C.D."/>
            <person name="Hughes J.E."/>
            <person name="Anderson A.J."/>
            <person name="Sims R.C."/>
            <person name="Richardson P."/>
        </authorList>
    </citation>
    <scope>NUCLEOTIDE SEQUENCE [LARGE SCALE GENOMIC DNA]</scope>
    <source>
        <strain evidence="4">MCS</strain>
    </source>
</reference>
<proteinExistence type="predicted"/>
<dbReference type="PROSITE" id="PS51900">
    <property type="entry name" value="CB"/>
    <property type="match status" value="1"/>
</dbReference>
<dbReference type="AlphaFoldDB" id="A0A5Q5BHM8"/>
<accession>A0A5Q5BHM8</accession>
<dbReference type="InterPro" id="IPR010998">
    <property type="entry name" value="Integrase_recombinase_N"/>
</dbReference>
<evidence type="ECO:0000313" key="4">
    <source>
        <dbReference type="EMBL" id="ABG07727.1"/>
    </source>
</evidence>
<name>A0A5Q5BHM8_MYCSS</name>
<dbReference type="InterPro" id="IPR011010">
    <property type="entry name" value="DNA_brk_join_enz"/>
</dbReference>
<evidence type="ECO:0000259" key="3">
    <source>
        <dbReference type="PROSITE" id="PS51900"/>
    </source>
</evidence>
<dbReference type="SUPFAM" id="SSF56349">
    <property type="entry name" value="DNA breaking-rejoining enzymes"/>
    <property type="match status" value="1"/>
</dbReference>
<gene>
    <name evidence="4" type="ordered locus">Mmcs_1616</name>
</gene>
<dbReference type="GO" id="GO:0003677">
    <property type="term" value="F:DNA binding"/>
    <property type="evidence" value="ECO:0007669"/>
    <property type="project" value="UniProtKB-UniRule"/>
</dbReference>
<evidence type="ECO:0000256" key="2">
    <source>
        <dbReference type="PROSITE-ProRule" id="PRU01248"/>
    </source>
</evidence>
<dbReference type="EMBL" id="CP000384">
    <property type="protein sequence ID" value="ABG07727.1"/>
    <property type="molecule type" value="Genomic_DNA"/>
</dbReference>
<keyword evidence="1 2" id="KW-0238">DNA-binding</keyword>
<feature type="domain" description="Core-binding (CB)" evidence="3">
    <location>
        <begin position="59"/>
        <end position="140"/>
    </location>
</feature>
<evidence type="ECO:0000256" key="1">
    <source>
        <dbReference type="ARBA" id="ARBA00023125"/>
    </source>
</evidence>
<dbReference type="Gene3D" id="1.10.150.130">
    <property type="match status" value="1"/>
</dbReference>